<dbReference type="CDD" id="cd05233">
    <property type="entry name" value="SDR_c"/>
    <property type="match status" value="1"/>
</dbReference>
<dbReference type="PRINTS" id="PR00081">
    <property type="entry name" value="GDHRDH"/>
</dbReference>
<dbReference type="GO" id="GO:0016491">
    <property type="term" value="F:oxidoreductase activity"/>
    <property type="evidence" value="ECO:0007669"/>
    <property type="project" value="UniProtKB-KW"/>
</dbReference>
<dbReference type="GO" id="GO:0008206">
    <property type="term" value="P:bile acid metabolic process"/>
    <property type="evidence" value="ECO:0007669"/>
    <property type="project" value="UniProtKB-ARBA"/>
</dbReference>
<dbReference type="InterPro" id="IPR002347">
    <property type="entry name" value="SDR_fam"/>
</dbReference>
<gene>
    <name evidence="4" type="ORF">SAMN05216191_101821</name>
</gene>
<name>A0A1G9HE15_9BACL</name>
<protein>
    <submittedName>
        <fullName evidence="4">NAD(P)-dependent dehydrogenase, short-chain alcohol dehydrogenase family</fullName>
    </submittedName>
</protein>
<evidence type="ECO:0000256" key="2">
    <source>
        <dbReference type="ARBA" id="ARBA00023002"/>
    </source>
</evidence>
<dbReference type="Pfam" id="PF00106">
    <property type="entry name" value="adh_short"/>
    <property type="match status" value="1"/>
</dbReference>
<evidence type="ECO:0000313" key="5">
    <source>
        <dbReference type="Proteomes" id="UP000182783"/>
    </source>
</evidence>
<accession>A0A1G9HE15</accession>
<keyword evidence="2" id="KW-0560">Oxidoreductase</keyword>
<evidence type="ECO:0000256" key="1">
    <source>
        <dbReference type="ARBA" id="ARBA00006484"/>
    </source>
</evidence>
<reference evidence="4 5" key="1">
    <citation type="submission" date="2016-10" db="EMBL/GenBank/DDBJ databases">
        <authorList>
            <person name="de Groot N.N."/>
        </authorList>
    </citation>
    <scope>NUCLEOTIDE SEQUENCE [LARGE SCALE GENOMIC DNA]</scope>
    <source>
        <strain evidence="4 5">CGMCC 1.10239</strain>
    </source>
</reference>
<evidence type="ECO:0000313" key="4">
    <source>
        <dbReference type="EMBL" id="SDL11298.1"/>
    </source>
</evidence>
<evidence type="ECO:0000256" key="3">
    <source>
        <dbReference type="RuleBase" id="RU000363"/>
    </source>
</evidence>
<dbReference type="PANTHER" id="PTHR24321">
    <property type="entry name" value="DEHYDROGENASES, SHORT CHAIN"/>
    <property type="match status" value="1"/>
</dbReference>
<dbReference type="NCBIfam" id="NF004203">
    <property type="entry name" value="PRK05653.2-4"/>
    <property type="match status" value="1"/>
</dbReference>
<dbReference type="Proteomes" id="UP000182783">
    <property type="component" value="Unassembled WGS sequence"/>
</dbReference>
<dbReference type="PANTHER" id="PTHR24321:SF8">
    <property type="entry name" value="ESTRADIOL 17-BETA-DEHYDROGENASE 8-RELATED"/>
    <property type="match status" value="1"/>
</dbReference>
<proteinExistence type="inferred from homology"/>
<dbReference type="PRINTS" id="PR00080">
    <property type="entry name" value="SDRFAMILY"/>
</dbReference>
<dbReference type="Gene3D" id="3.40.50.720">
    <property type="entry name" value="NAD(P)-binding Rossmann-like Domain"/>
    <property type="match status" value="1"/>
</dbReference>
<dbReference type="InterPro" id="IPR036291">
    <property type="entry name" value="NAD(P)-bd_dom_sf"/>
</dbReference>
<dbReference type="AlphaFoldDB" id="A0A1G9HE15"/>
<dbReference type="SUPFAM" id="SSF51735">
    <property type="entry name" value="NAD(P)-binding Rossmann-fold domains"/>
    <property type="match status" value="1"/>
</dbReference>
<dbReference type="FunFam" id="3.40.50.720:FF:000084">
    <property type="entry name" value="Short-chain dehydrogenase reductase"/>
    <property type="match status" value="1"/>
</dbReference>
<comment type="similarity">
    <text evidence="1 3">Belongs to the short-chain dehydrogenases/reductases (SDR) family.</text>
</comment>
<sequence length="337" mass="36500">MTYQKGYMGGPAKHLNQLPCKGLTLWGDCVHVAPGFVQILHKMIIIRACLGNLETEPLWWTTWKGSVHMSPNIMKKKRFLGKTAIITGAGSGIGRATAIQMAREGANVALFDLVNERTSVLEQKLNKLRKDCALAIDVDTSDEKRMEEAVRRTVEHFGGLDIVFANAGINGAVGPIEELSLSDWERTMSVNLTGTFLTLKYSIPHLKEKGKGSIIITSSINGNSRFASFGWSPYSTTKAGQVAFAKMAALELAKFKIRVNVICPGAISTNIDESTEFNEEVETIVIPIEFPEGAQPLADGPGKPENVADLVSFLASDDAIHITGAQIIIDGAESLLS</sequence>
<dbReference type="EMBL" id="FNGM01000001">
    <property type="protein sequence ID" value="SDL11298.1"/>
    <property type="molecule type" value="Genomic_DNA"/>
</dbReference>
<organism evidence="4 5">
    <name type="scientific">Paenibacillus jilunlii</name>
    <dbReference type="NCBI Taxonomy" id="682956"/>
    <lineage>
        <taxon>Bacteria</taxon>
        <taxon>Bacillati</taxon>
        <taxon>Bacillota</taxon>
        <taxon>Bacilli</taxon>
        <taxon>Bacillales</taxon>
        <taxon>Paenibacillaceae</taxon>
        <taxon>Paenibacillus</taxon>
    </lineage>
</organism>